<evidence type="ECO:0000313" key="2">
    <source>
        <dbReference type="EMBL" id="KAG8040782.1"/>
    </source>
</evidence>
<evidence type="ECO:0000313" key="3">
    <source>
        <dbReference type="Proteomes" id="UP000729402"/>
    </source>
</evidence>
<protein>
    <submittedName>
        <fullName evidence="2">Uncharacterized protein</fullName>
    </submittedName>
</protein>
<keyword evidence="1" id="KW-0472">Membrane</keyword>
<dbReference type="AlphaFoldDB" id="A0A8J5R2M8"/>
<sequence length="71" mass="7951">MWHSANKLFPVVTCSNADYTITFCSNRKQSVCSYHNNRLICSGSSTSWAIMSTLISALLFTFLVYASQFSV</sequence>
<keyword evidence="3" id="KW-1185">Reference proteome</keyword>
<gene>
    <name evidence="2" type="ORF">GUJ93_ZPchr0406g33337</name>
</gene>
<dbReference type="Proteomes" id="UP000729402">
    <property type="component" value="Unassembled WGS sequence"/>
</dbReference>
<dbReference type="EMBL" id="JAAALK010001694">
    <property type="protein sequence ID" value="KAG8040782.1"/>
    <property type="molecule type" value="Genomic_DNA"/>
</dbReference>
<evidence type="ECO:0000256" key="1">
    <source>
        <dbReference type="SAM" id="Phobius"/>
    </source>
</evidence>
<comment type="caution">
    <text evidence="2">The sequence shown here is derived from an EMBL/GenBank/DDBJ whole genome shotgun (WGS) entry which is preliminary data.</text>
</comment>
<keyword evidence="1" id="KW-0812">Transmembrane</keyword>
<reference evidence="2" key="1">
    <citation type="journal article" date="2021" name="bioRxiv">
        <title>Whole Genome Assembly and Annotation of Northern Wild Rice, Zizania palustris L., Supports a Whole Genome Duplication in the Zizania Genus.</title>
        <authorList>
            <person name="Haas M."/>
            <person name="Kono T."/>
            <person name="Macchietto M."/>
            <person name="Millas R."/>
            <person name="McGilp L."/>
            <person name="Shao M."/>
            <person name="Duquette J."/>
            <person name="Hirsch C.N."/>
            <person name="Kimball J."/>
        </authorList>
    </citation>
    <scope>NUCLEOTIDE SEQUENCE</scope>
    <source>
        <tissue evidence="2">Fresh leaf tissue</tissue>
    </source>
</reference>
<feature type="transmembrane region" description="Helical" evidence="1">
    <location>
        <begin position="48"/>
        <end position="66"/>
    </location>
</feature>
<accession>A0A8J5R2M8</accession>
<proteinExistence type="predicted"/>
<organism evidence="2 3">
    <name type="scientific">Zizania palustris</name>
    <name type="common">Northern wild rice</name>
    <dbReference type="NCBI Taxonomy" id="103762"/>
    <lineage>
        <taxon>Eukaryota</taxon>
        <taxon>Viridiplantae</taxon>
        <taxon>Streptophyta</taxon>
        <taxon>Embryophyta</taxon>
        <taxon>Tracheophyta</taxon>
        <taxon>Spermatophyta</taxon>
        <taxon>Magnoliopsida</taxon>
        <taxon>Liliopsida</taxon>
        <taxon>Poales</taxon>
        <taxon>Poaceae</taxon>
        <taxon>BOP clade</taxon>
        <taxon>Oryzoideae</taxon>
        <taxon>Oryzeae</taxon>
        <taxon>Zizaniinae</taxon>
        <taxon>Zizania</taxon>
    </lineage>
</organism>
<reference evidence="2" key="2">
    <citation type="submission" date="2021-02" db="EMBL/GenBank/DDBJ databases">
        <authorList>
            <person name="Kimball J.A."/>
            <person name="Haas M.W."/>
            <person name="Macchietto M."/>
            <person name="Kono T."/>
            <person name="Duquette J."/>
            <person name="Shao M."/>
        </authorList>
    </citation>
    <scope>NUCLEOTIDE SEQUENCE</scope>
    <source>
        <tissue evidence="2">Fresh leaf tissue</tissue>
    </source>
</reference>
<keyword evidence="1" id="KW-1133">Transmembrane helix</keyword>
<name>A0A8J5R2M8_ZIZPA</name>